<keyword evidence="3" id="KW-0325">Glycoprotein</keyword>
<dbReference type="GO" id="GO:0007162">
    <property type="term" value="P:negative regulation of cell adhesion"/>
    <property type="evidence" value="ECO:0007669"/>
    <property type="project" value="TreeGrafter"/>
</dbReference>
<dbReference type="PANTHER" id="PTHR22625">
    <property type="entry name" value="PLEXIN"/>
    <property type="match status" value="1"/>
</dbReference>
<dbReference type="InterPro" id="IPR002909">
    <property type="entry name" value="IPT_dom"/>
</dbReference>
<protein>
    <submittedName>
        <fullName evidence="8">Uncharacterized protein</fullName>
    </submittedName>
</protein>
<dbReference type="GO" id="GO:0050772">
    <property type="term" value="P:positive regulation of axonogenesis"/>
    <property type="evidence" value="ECO:0007669"/>
    <property type="project" value="TreeGrafter"/>
</dbReference>
<dbReference type="InterPro" id="IPR031148">
    <property type="entry name" value="Plexin"/>
</dbReference>
<feature type="domain" description="IPT/TIG" evidence="6">
    <location>
        <begin position="313"/>
        <end position="409"/>
    </location>
</feature>
<dbReference type="SUPFAM" id="SSF81296">
    <property type="entry name" value="E set domains"/>
    <property type="match status" value="3"/>
</dbReference>
<dbReference type="InterPro" id="IPR013548">
    <property type="entry name" value="Plexin_cytoplasmic_RasGAP_dom"/>
</dbReference>
<dbReference type="GO" id="GO:0017154">
    <property type="term" value="F:semaphorin receptor activity"/>
    <property type="evidence" value="ECO:0007669"/>
    <property type="project" value="InterPro"/>
</dbReference>
<dbReference type="GO" id="GO:0005886">
    <property type="term" value="C:plasma membrane"/>
    <property type="evidence" value="ECO:0007669"/>
    <property type="project" value="TreeGrafter"/>
</dbReference>
<name>A0A915K3C8_ROMCU</name>
<dbReference type="SMART" id="SM00429">
    <property type="entry name" value="IPT"/>
    <property type="match status" value="3"/>
</dbReference>
<feature type="compositionally biased region" description="Polar residues" evidence="4">
    <location>
        <begin position="1186"/>
        <end position="1207"/>
    </location>
</feature>
<dbReference type="GO" id="GO:0008045">
    <property type="term" value="P:motor neuron axon guidance"/>
    <property type="evidence" value="ECO:0007669"/>
    <property type="project" value="TreeGrafter"/>
</dbReference>
<feature type="region of interest" description="Disordered" evidence="4">
    <location>
        <begin position="1175"/>
        <end position="1229"/>
    </location>
</feature>
<proteinExistence type="predicted"/>
<evidence type="ECO:0000259" key="6">
    <source>
        <dbReference type="SMART" id="SM00429"/>
    </source>
</evidence>
<dbReference type="OMA" id="NFSYCTE"/>
<feature type="domain" description="IPT/TIG" evidence="6">
    <location>
        <begin position="410"/>
        <end position="498"/>
    </location>
</feature>
<dbReference type="GO" id="GO:0097374">
    <property type="term" value="P:sensory neuron axon guidance"/>
    <property type="evidence" value="ECO:0007669"/>
    <property type="project" value="TreeGrafter"/>
</dbReference>
<dbReference type="SUPFAM" id="SSF103575">
    <property type="entry name" value="Plexin repeat"/>
    <property type="match status" value="1"/>
</dbReference>
<keyword evidence="2" id="KW-0472">Membrane</keyword>
<dbReference type="InterPro" id="IPR016201">
    <property type="entry name" value="PSI"/>
</dbReference>
<dbReference type="Pfam" id="PF01833">
    <property type="entry name" value="TIG"/>
    <property type="match status" value="3"/>
</dbReference>
<dbReference type="InterPro" id="IPR008936">
    <property type="entry name" value="Rho_GTPase_activation_prot"/>
</dbReference>
<evidence type="ECO:0000313" key="8">
    <source>
        <dbReference type="WBParaSite" id="nRc.2.0.1.t33206-RA"/>
    </source>
</evidence>
<dbReference type="Pfam" id="PF01437">
    <property type="entry name" value="PSI"/>
    <property type="match status" value="1"/>
</dbReference>
<feature type="domain" description="PSI" evidence="5">
    <location>
        <begin position="153"/>
        <end position="201"/>
    </location>
</feature>
<feature type="domain" description="IPT/TIG" evidence="6">
    <location>
        <begin position="500"/>
        <end position="592"/>
    </location>
</feature>
<dbReference type="GO" id="GO:0008360">
    <property type="term" value="P:regulation of cell shape"/>
    <property type="evidence" value="ECO:0007669"/>
    <property type="project" value="TreeGrafter"/>
</dbReference>
<evidence type="ECO:0000256" key="3">
    <source>
        <dbReference type="ARBA" id="ARBA00023180"/>
    </source>
</evidence>
<dbReference type="Pfam" id="PF20170">
    <property type="entry name" value="Plexin_RBD"/>
    <property type="match status" value="1"/>
</dbReference>
<dbReference type="GO" id="GO:0030334">
    <property type="term" value="P:regulation of cell migration"/>
    <property type="evidence" value="ECO:0007669"/>
    <property type="project" value="TreeGrafter"/>
</dbReference>
<dbReference type="InterPro" id="IPR046800">
    <property type="entry name" value="Plexin_RBD"/>
</dbReference>
<dbReference type="InterPro" id="IPR013783">
    <property type="entry name" value="Ig-like_fold"/>
</dbReference>
<dbReference type="Pfam" id="PF24479">
    <property type="entry name" value="PSI_PlexinA-B"/>
    <property type="match status" value="1"/>
</dbReference>
<feature type="compositionally biased region" description="Low complexity" evidence="4">
    <location>
        <begin position="1175"/>
        <end position="1185"/>
    </location>
</feature>
<feature type="domain" description="PSI" evidence="5">
    <location>
        <begin position="298"/>
        <end position="365"/>
    </location>
</feature>
<dbReference type="Proteomes" id="UP000887565">
    <property type="component" value="Unplaced"/>
</dbReference>
<keyword evidence="7" id="KW-1185">Reference proteome</keyword>
<feature type="region of interest" description="Disordered" evidence="4">
    <location>
        <begin position="1072"/>
        <end position="1097"/>
    </location>
</feature>
<evidence type="ECO:0000259" key="5">
    <source>
        <dbReference type="SMART" id="SM00423"/>
    </source>
</evidence>
<dbReference type="Pfam" id="PF08337">
    <property type="entry name" value="Plexin_cytopl"/>
    <property type="match status" value="1"/>
</dbReference>
<feature type="compositionally biased region" description="Polar residues" evidence="4">
    <location>
        <begin position="1217"/>
        <end position="1229"/>
    </location>
</feature>
<dbReference type="Gene3D" id="3.30.1680.10">
    <property type="entry name" value="ligand-binding face of the semaphorins, domain 2"/>
    <property type="match status" value="1"/>
</dbReference>
<evidence type="ECO:0000256" key="1">
    <source>
        <dbReference type="ARBA" id="ARBA00004479"/>
    </source>
</evidence>
<feature type="domain" description="PSI" evidence="5">
    <location>
        <begin position="4"/>
        <end position="51"/>
    </location>
</feature>
<dbReference type="InterPro" id="IPR014756">
    <property type="entry name" value="Ig_E-set"/>
</dbReference>
<organism evidence="7 8">
    <name type="scientific">Romanomermis culicivorax</name>
    <name type="common">Nematode worm</name>
    <dbReference type="NCBI Taxonomy" id="13658"/>
    <lineage>
        <taxon>Eukaryota</taxon>
        <taxon>Metazoa</taxon>
        <taxon>Ecdysozoa</taxon>
        <taxon>Nematoda</taxon>
        <taxon>Enoplea</taxon>
        <taxon>Dorylaimia</taxon>
        <taxon>Mermithida</taxon>
        <taxon>Mermithoidea</taxon>
        <taxon>Mermithidae</taxon>
        <taxon>Romanomermis</taxon>
    </lineage>
</organism>
<evidence type="ECO:0000256" key="4">
    <source>
        <dbReference type="SAM" id="MobiDB-lite"/>
    </source>
</evidence>
<dbReference type="SMART" id="SM00423">
    <property type="entry name" value="PSI"/>
    <property type="match status" value="3"/>
</dbReference>
<dbReference type="GO" id="GO:0002116">
    <property type="term" value="C:semaphorin receptor complex"/>
    <property type="evidence" value="ECO:0007669"/>
    <property type="project" value="TreeGrafter"/>
</dbReference>
<dbReference type="WBParaSite" id="nRc.2.0.1.t33206-RA">
    <property type="protein sequence ID" value="nRc.2.0.1.t33206-RA"/>
    <property type="gene ID" value="nRc.2.0.1.g33206"/>
</dbReference>
<dbReference type="Gene3D" id="2.60.40.10">
    <property type="entry name" value="Immunoglobulins"/>
    <property type="match status" value="4"/>
</dbReference>
<evidence type="ECO:0000313" key="7">
    <source>
        <dbReference type="Proteomes" id="UP000887565"/>
    </source>
</evidence>
<dbReference type="SUPFAM" id="SSF48350">
    <property type="entry name" value="GTPase activation domain, GAP"/>
    <property type="match status" value="1"/>
</dbReference>
<dbReference type="InterPro" id="IPR041362">
    <property type="entry name" value="TIG2_plexin"/>
</dbReference>
<dbReference type="Gene3D" id="3.10.20.90">
    <property type="entry name" value="Phosphatidylinositol 3-kinase Catalytic Subunit, Chain A, domain 1"/>
    <property type="match status" value="1"/>
</dbReference>
<reference evidence="8" key="1">
    <citation type="submission" date="2022-11" db="UniProtKB">
        <authorList>
            <consortium name="WormBaseParasite"/>
        </authorList>
    </citation>
    <scope>IDENTIFICATION</scope>
</reference>
<dbReference type="PANTHER" id="PTHR22625:SF44">
    <property type="entry name" value="PLEXIN-B"/>
    <property type="match status" value="1"/>
</dbReference>
<dbReference type="Gene3D" id="1.10.506.10">
    <property type="entry name" value="GTPase Activation - p120gap, domain 1"/>
    <property type="match status" value="2"/>
</dbReference>
<comment type="subcellular location">
    <subcellularLocation>
        <location evidence="1">Membrane</location>
        <topology evidence="1">Single-pass type I membrane protein</topology>
    </subcellularLocation>
</comment>
<accession>A0A915K3C8</accession>
<sequence>KTENCDKYQNCETCSSSGDPFCGWCTLKNKCSTKESCQNDENFVQDSSKCVKILSLTPKLAPVEMDLLEISIHFNHLPLLAPNQKFRCQLGFDEKPSFIEDAIIAEKNILRCTKKAYKRQNWTNNGNVQTILPLKVKIDDHYVLKESNFTFFDCSSFGLCTGCISTEFPCNWCISDNKCRYKNEKCDHDEQKYSNPAWQCPRMEVDRSIMVTDSFPVSIRMNVLNMEKLTNMDLDKLFCVTTIESKDIVVDAILSHDKRNVSCEEYTYFYTSKKPTVVANLTLKTVAGLSIDQMHVYKCEMMADDCTQCLAVDPIFRCGWCDNKCRYVLGFEPKSGPVQGGTLIQIEGRDLRSQDRVWIGGIPCHVTGYHSSGGLSCLTGHSDEPSSAPLKVERSPQVSGHSKEYFHFIEPALEAFQPNVGPKSGGTKVVLSGRHLTSATNVSASFGNLPCRIDRVISSPSALVCYTSPANGSFEQYDTLLLRLDNANLTLKVPFTYMPDPVVITINPLAALQSGGRKISIIGQSFQSIQKPLMYLLDEQGRTASESSICQVVNSTLMLCPSPSLIPRIVENPKVKRQIEIDHSQLQKYKNYGVGFKMDDVTGINDLGSIFRFTITPDPVVDHFKGDKISRPSDPLVLEGRHLRIGSSPDDYAITIGDQPCNISYLADSQLICQPTMVDSTGETDPDDMTSTAQRIVIVKIGNTIYRPGILTYNSLIATGLRNSMLEVSGPEGQSRPVQVVQGVDGALVGCILGACSAFVLILLATFGVWWKRKNWAVERDYRRIQLQMDMLESNVRQECKQAFAELQTDMSDLTGDLVPLNIPYWPLDRYAVKILFREDQRNALQILDHRYHNNGYSNPLTTSFKHFDSLLGNQNFVSTLIECLEKQNSINSYDKSYIGSLLTIILAQNMEYFTDILFSLLKKLIAKTVQEKNPQLMLRRSDTIVEKLLTNWMAICCYDYLQQTPGQSLFLLFKALKHQIEKGPVDAVTSEARYTLSEESLLKQALLRVVPPNNDYAGGQTILCRVLNCDTIGQVKSKILDTLYRNLAFTMRPSVNDIDLEWRGNGSIQSITLTDKPDTSTPPCPGTPTKQSSSSHLTIQRLNTVASYRLPDHAVIYVLPKIRDCPVYTSSGDSTHTYASINSSTLLLSKTNRQMVTFNSILAQNRDLVVESRNNSLDSSTSSSGIGTAATNPSLRNSWQSTNGGSSRKAGKKHSTLNSRTSASASNGGTMTKFWHLVKPDEAKEPGAIRHGSIPEIYLTRLLATKGTVQHFIDDFVLCALNVGPDFPPAVKYLFDFFHSEASRHNLSDISIINSWKTNSIALRFWVNTIKNPDFVFDVEKTAALDSCLSVVAQTFMDACSSGGGANGPFSNQYQNSQKLNKDSPSSKLLFARDVGKYQQNFRHYYCDVQNKVQTVSDEKLKLIMRSLSENFANLGVDSAIHELLAYVSRYRE</sequence>
<evidence type="ECO:0000256" key="2">
    <source>
        <dbReference type="ARBA" id="ARBA00023136"/>
    </source>
</evidence>
<dbReference type="InterPro" id="IPR002165">
    <property type="entry name" value="Plexin_repeat"/>
</dbReference>
<dbReference type="Pfam" id="PF18020">
    <property type="entry name" value="TIG_2"/>
    <property type="match status" value="1"/>
</dbReference>